<dbReference type="STRING" id="644295.Metev_1974"/>
<dbReference type="HOGENOM" id="CLU_050993_3_2_2"/>
<name>D7EBG2_METEZ</name>
<dbReference type="PANTHER" id="PTHR43278:SF1">
    <property type="entry name" value="IRON-SULFUR FLAVOPROTEIN MJ1083"/>
    <property type="match status" value="1"/>
</dbReference>
<accession>D7EBG2</accession>
<dbReference type="InterPro" id="IPR051796">
    <property type="entry name" value="ISF_SsuE-like"/>
</dbReference>
<comment type="cofactor">
    <cofactor evidence="2">
        <name>[4Fe-4S] cluster</name>
        <dbReference type="ChEBI" id="CHEBI:49883"/>
    </cofactor>
</comment>
<dbReference type="SUPFAM" id="SSF52218">
    <property type="entry name" value="Flavoproteins"/>
    <property type="match status" value="1"/>
</dbReference>
<evidence type="ECO:0000313" key="7">
    <source>
        <dbReference type="EMBL" id="ADI74804.1"/>
    </source>
</evidence>
<evidence type="ECO:0000256" key="1">
    <source>
        <dbReference type="ARBA" id="ARBA00001917"/>
    </source>
</evidence>
<sequence>MKVLGVSGSPIDDGNTDSALKTALAATGMDTEFVKLKNYNIEPCRACLKCVNTNVCVINDAGNILAQKAKNADALIVAGYTPYSTLDSRSKAFIERLYPLRHKYGFMQGKPGGAVITCAVPGSCEMLPPVCDNGVNAVMYYMMEEGMNFVGSATVLGNLPCIKCGYGDECDLTGIKMMYGNEATVKSVGVNRFEDQPEAVEAAKTLGKNIAEALKSNE</sequence>
<dbReference type="AlphaFoldDB" id="D7EBG2"/>
<dbReference type="KEGG" id="mev:Metev_1974"/>
<evidence type="ECO:0000256" key="2">
    <source>
        <dbReference type="ARBA" id="ARBA00001966"/>
    </source>
</evidence>
<dbReference type="GeneID" id="9347633"/>
<gene>
    <name evidence="7" type="ordered locus">Metev_1974</name>
</gene>
<evidence type="ECO:0000256" key="3">
    <source>
        <dbReference type="ARBA" id="ARBA00022630"/>
    </source>
</evidence>
<dbReference type="Proteomes" id="UP000000391">
    <property type="component" value="Chromosome"/>
</dbReference>
<comment type="cofactor">
    <cofactor evidence="1">
        <name>FMN</name>
        <dbReference type="ChEBI" id="CHEBI:58210"/>
    </cofactor>
</comment>
<proteinExistence type="inferred from homology"/>
<evidence type="ECO:0000256" key="4">
    <source>
        <dbReference type="ARBA" id="ARBA00022643"/>
    </source>
</evidence>
<dbReference type="GO" id="GO:0016491">
    <property type="term" value="F:oxidoreductase activity"/>
    <property type="evidence" value="ECO:0007669"/>
    <property type="project" value="InterPro"/>
</dbReference>
<dbReference type="PANTHER" id="PTHR43278">
    <property type="entry name" value="NAD(P)H-DEPENDENT FMN-CONTAINING OXIDOREDUCTASE YWQN-RELATED"/>
    <property type="match status" value="1"/>
</dbReference>
<dbReference type="InterPro" id="IPR005025">
    <property type="entry name" value="FMN_Rdtase-like_dom"/>
</dbReference>
<dbReference type="Gene3D" id="3.40.50.360">
    <property type="match status" value="1"/>
</dbReference>
<evidence type="ECO:0000313" key="8">
    <source>
        <dbReference type="Proteomes" id="UP000000391"/>
    </source>
</evidence>
<keyword evidence="4" id="KW-0288">FMN</keyword>
<evidence type="ECO:0000256" key="5">
    <source>
        <dbReference type="ARBA" id="ARBA00038292"/>
    </source>
</evidence>
<dbReference type="Pfam" id="PF03358">
    <property type="entry name" value="FMN_red"/>
    <property type="match status" value="1"/>
</dbReference>
<evidence type="ECO:0000259" key="6">
    <source>
        <dbReference type="Pfam" id="PF03358"/>
    </source>
</evidence>
<dbReference type="EMBL" id="CP002069">
    <property type="protein sequence ID" value="ADI74804.1"/>
    <property type="molecule type" value="Genomic_DNA"/>
</dbReference>
<comment type="similarity">
    <text evidence="5">Belongs to the SsuE family. Isf subfamily.</text>
</comment>
<feature type="domain" description="NADPH-dependent FMN reductase-like" evidence="6">
    <location>
        <begin position="1"/>
        <end position="119"/>
    </location>
</feature>
<keyword evidence="3" id="KW-0285">Flavoprotein</keyword>
<dbReference type="RefSeq" id="WP_013195369.1">
    <property type="nucleotide sequence ID" value="NC_014253.1"/>
</dbReference>
<dbReference type="InterPro" id="IPR029039">
    <property type="entry name" value="Flavoprotein-like_sf"/>
</dbReference>
<keyword evidence="8" id="KW-1185">Reference proteome</keyword>
<organism evidence="7 8">
    <name type="scientific">Methanohalobium evestigatum (strain ATCC BAA-1072 / DSM 3721 / NBRC 107634 / OCM 161 / Z-7303)</name>
    <dbReference type="NCBI Taxonomy" id="644295"/>
    <lineage>
        <taxon>Archaea</taxon>
        <taxon>Methanobacteriati</taxon>
        <taxon>Methanobacteriota</taxon>
        <taxon>Stenosarchaea group</taxon>
        <taxon>Methanomicrobia</taxon>
        <taxon>Methanosarcinales</taxon>
        <taxon>Methanosarcinaceae</taxon>
        <taxon>Methanohalobium</taxon>
    </lineage>
</organism>
<protein>
    <submittedName>
        <fullName evidence="7">NADPH-dependent FMN reductase</fullName>
    </submittedName>
</protein>
<reference evidence="7 8" key="1">
    <citation type="submission" date="2010-06" db="EMBL/GenBank/DDBJ databases">
        <title>Complete sequence chromosome of Methanohalobium evestigatum Z-7303.</title>
        <authorList>
            <consortium name="US DOE Joint Genome Institute"/>
            <person name="Lucas S."/>
            <person name="Copeland A."/>
            <person name="Lapidus A."/>
            <person name="Cheng J.-F."/>
            <person name="Bruce D."/>
            <person name="Goodwin L."/>
            <person name="Pitluck S."/>
            <person name="Saunders E."/>
            <person name="Detter J.C."/>
            <person name="Han C."/>
            <person name="Tapia R."/>
            <person name="Land M."/>
            <person name="Hauser L."/>
            <person name="Kyrpides N."/>
            <person name="Mikhailova N."/>
            <person name="Sieprawska-Lupa M."/>
            <person name="Whitman W.B."/>
            <person name="Anderson I."/>
            <person name="Woyke T."/>
        </authorList>
    </citation>
    <scope>NUCLEOTIDE SEQUENCE [LARGE SCALE GENOMIC DNA]</scope>
    <source>
        <strain evidence="8">ATCC BAA-1072 / DSM 3721 / NBRC 107634 / OCM 161 / Z-7303</strain>
    </source>
</reference>